<evidence type="ECO:0000256" key="1">
    <source>
        <dbReference type="SAM" id="MobiDB-lite"/>
    </source>
</evidence>
<name>A0A292PZG5_9PEZI</name>
<gene>
    <name evidence="2" type="ORF">GSTUAT00004020001</name>
</gene>
<sequence>MEYNMVRGFDSERKMEKTTGSVFGPLPDQDPDNGMDIDNSMPDVSPTMRSALDNASSGYGSDVRIPDGLESTLEGGERKYEEINEASGAPGPSQQMEVEQSILGGSRLQFPQFNFALGKLSPVWEPWRPSCHDDLDTEETGSSRRGTVEQIPGSVGLGTDTGIFSASEASGIQEATIEAGFCGVDVSYPNDQGLDGTFLSSFNQEKRSAVSAQPVVKLSLIDVRQPPSLLRENSAVPSQKERSPRDKDPFSFRFPMRVPEAPPNVGFSFSPRLDTIPNGEPEVYGTKSDRNRCGNSRSRLVKTAKRHFRSGTISPDLSRLGVPVEMSGMTGETPLTGFRFVEPYHSGSGGLVARDLDSTCLLCSSSNVSPRCHPSFDGGYTEWCDQKLSENTCGGVQEADREAGYRRHIPRNTDVQVWGTEITVTRDGLHGKRGVEDCSLSS</sequence>
<feature type="region of interest" description="Disordered" evidence="1">
    <location>
        <begin position="230"/>
        <end position="252"/>
    </location>
</feature>
<dbReference type="AlphaFoldDB" id="A0A292PZG5"/>
<dbReference type="Proteomes" id="UP001412239">
    <property type="component" value="Unassembled WGS sequence"/>
</dbReference>
<evidence type="ECO:0000313" key="2">
    <source>
        <dbReference type="EMBL" id="CUS11883.1"/>
    </source>
</evidence>
<accession>A0A292PZG5</accession>
<organism evidence="2 3">
    <name type="scientific">Tuber aestivum</name>
    <name type="common">summer truffle</name>
    <dbReference type="NCBI Taxonomy" id="59557"/>
    <lineage>
        <taxon>Eukaryota</taxon>
        <taxon>Fungi</taxon>
        <taxon>Dikarya</taxon>
        <taxon>Ascomycota</taxon>
        <taxon>Pezizomycotina</taxon>
        <taxon>Pezizomycetes</taxon>
        <taxon>Pezizales</taxon>
        <taxon>Tuberaceae</taxon>
        <taxon>Tuber</taxon>
    </lineage>
</organism>
<evidence type="ECO:0000313" key="3">
    <source>
        <dbReference type="Proteomes" id="UP001412239"/>
    </source>
</evidence>
<protein>
    <submittedName>
        <fullName evidence="2">Uncharacterized protein</fullName>
    </submittedName>
</protein>
<proteinExistence type="predicted"/>
<feature type="region of interest" description="Disordered" evidence="1">
    <location>
        <begin position="133"/>
        <end position="156"/>
    </location>
</feature>
<reference evidence="2" key="1">
    <citation type="submission" date="2015-10" db="EMBL/GenBank/DDBJ databases">
        <authorList>
            <person name="Regsiter A."/>
            <person name="william w."/>
        </authorList>
    </citation>
    <scope>NUCLEOTIDE SEQUENCE</scope>
    <source>
        <strain evidence="2">Montdore</strain>
    </source>
</reference>
<keyword evidence="3" id="KW-1185">Reference proteome</keyword>
<feature type="compositionally biased region" description="Basic and acidic residues" evidence="1">
    <location>
        <begin position="239"/>
        <end position="250"/>
    </location>
</feature>
<feature type="region of interest" description="Disordered" evidence="1">
    <location>
        <begin position="266"/>
        <end position="294"/>
    </location>
</feature>
<feature type="region of interest" description="Disordered" evidence="1">
    <location>
        <begin position="1"/>
        <end position="76"/>
    </location>
</feature>
<dbReference type="EMBL" id="LN891009">
    <property type="protein sequence ID" value="CUS11883.1"/>
    <property type="molecule type" value="Genomic_DNA"/>
</dbReference>